<evidence type="ECO:0000256" key="1">
    <source>
        <dbReference type="ARBA" id="ARBA00004604"/>
    </source>
</evidence>
<dbReference type="KEGG" id="erc:Ecym_6015"/>
<dbReference type="GO" id="GO:0042790">
    <property type="term" value="P:nucleolar large rRNA transcription by RNA polymerase I"/>
    <property type="evidence" value="ECO:0007669"/>
    <property type="project" value="EnsemblFungi"/>
</dbReference>
<dbReference type="InterPro" id="IPR021752">
    <property type="entry name" value="TF_Rrn7_Zf"/>
</dbReference>
<dbReference type="PANTHER" id="PTHR31576:SF2">
    <property type="entry name" value="TATA BOX-BINDING PROTEIN-ASSOCIATED FACTOR RNA POLYMERASE I SUBUNIT B"/>
    <property type="match status" value="1"/>
</dbReference>
<dbReference type="PANTHER" id="PTHR31576">
    <property type="entry name" value="TATA BOX-BINDING PROTEIN-ASSOCIATED FACTOR RNA POLYMERASE I SUBUNIT B"/>
    <property type="match status" value="1"/>
</dbReference>
<dbReference type="STRING" id="931890.G8JUU4"/>
<protein>
    <submittedName>
        <fullName evidence="14">Uncharacterized protein</fullName>
    </submittedName>
</protein>
<evidence type="ECO:0000256" key="8">
    <source>
        <dbReference type="ARBA" id="ARBA00023163"/>
    </source>
</evidence>
<evidence type="ECO:0000256" key="5">
    <source>
        <dbReference type="ARBA" id="ARBA00022833"/>
    </source>
</evidence>
<dbReference type="InParanoid" id="G8JUU4"/>
<evidence type="ECO:0000313" key="14">
    <source>
        <dbReference type="EMBL" id="AET40423.1"/>
    </source>
</evidence>
<dbReference type="Pfam" id="PF20644">
    <property type="entry name" value="Rrn7_cyclin_N"/>
    <property type="match status" value="1"/>
</dbReference>
<evidence type="ECO:0000256" key="7">
    <source>
        <dbReference type="ARBA" id="ARBA00023125"/>
    </source>
</evidence>
<dbReference type="InterPro" id="IPR033599">
    <property type="entry name" value="TAF1B/Rrn7"/>
</dbReference>
<evidence type="ECO:0000256" key="10">
    <source>
        <dbReference type="SAM" id="MobiDB-lite"/>
    </source>
</evidence>
<dbReference type="GO" id="GO:0008270">
    <property type="term" value="F:zinc ion binding"/>
    <property type="evidence" value="ECO:0007669"/>
    <property type="project" value="UniProtKB-KW"/>
</dbReference>
<reference evidence="15" key="1">
    <citation type="journal article" date="2012" name="G3 (Bethesda)">
        <title>Pichia sorbitophila, an interspecies yeast hybrid reveals early steps of genome resolution following polyploidization.</title>
        <authorList>
            <person name="Leh Louis V."/>
            <person name="Despons L."/>
            <person name="Friedrich A."/>
            <person name="Martin T."/>
            <person name="Durrens P."/>
            <person name="Casaregola S."/>
            <person name="Neuveglise C."/>
            <person name="Fairhead C."/>
            <person name="Marck C."/>
            <person name="Cruz J.A."/>
            <person name="Straub M.L."/>
            <person name="Kugler V."/>
            <person name="Sacerdot C."/>
            <person name="Uzunov Z."/>
            <person name="Thierry A."/>
            <person name="Weiss S."/>
            <person name="Bleykasten C."/>
            <person name="De Montigny J."/>
            <person name="Jacques N."/>
            <person name="Jung P."/>
            <person name="Lemaire M."/>
            <person name="Mallet S."/>
            <person name="Morel G."/>
            <person name="Richard G.F."/>
            <person name="Sarkar A."/>
            <person name="Savel G."/>
            <person name="Schacherer J."/>
            <person name="Seret M.L."/>
            <person name="Talla E."/>
            <person name="Samson G."/>
            <person name="Jubin C."/>
            <person name="Poulain J."/>
            <person name="Vacherie B."/>
            <person name="Barbe V."/>
            <person name="Pelletier E."/>
            <person name="Sherman D.J."/>
            <person name="Westhof E."/>
            <person name="Weissenbach J."/>
            <person name="Baret P.V."/>
            <person name="Wincker P."/>
            <person name="Gaillardin C."/>
            <person name="Dujon B."/>
            <person name="Souciet J.L."/>
        </authorList>
    </citation>
    <scope>NUCLEOTIDE SEQUENCE [LARGE SCALE GENOMIC DNA]</scope>
    <source>
        <strain evidence="15">CBS 270.75 / DBVPG 7215 / KCTC 17166 / NRRL Y-17582</strain>
    </source>
</reference>
<name>G8JUU4_ERECY</name>
<dbReference type="InterPro" id="IPR048540">
    <property type="entry name" value="Rrn7_cyclin_N"/>
</dbReference>
<keyword evidence="15" id="KW-1185">Reference proteome</keyword>
<accession>G8JUU4</accession>
<keyword evidence="9" id="KW-0539">Nucleus</keyword>
<dbReference type="eggNOG" id="ENOG502RYCI">
    <property type="taxonomic scope" value="Eukaryota"/>
</dbReference>
<dbReference type="InterPro" id="IPR048538">
    <property type="entry name" value="Rrn7_cyclin_C"/>
</dbReference>
<dbReference type="AlphaFoldDB" id="G8JUU4"/>
<dbReference type="OrthoDB" id="428577at2759"/>
<dbReference type="EMBL" id="CP002502">
    <property type="protein sequence ID" value="AET40423.1"/>
    <property type="molecule type" value="Genomic_DNA"/>
</dbReference>
<feature type="domain" description="Rrn7/TAF1B N-terminal cyclin" evidence="12">
    <location>
        <begin position="103"/>
        <end position="226"/>
    </location>
</feature>
<evidence type="ECO:0000259" key="11">
    <source>
        <dbReference type="Pfam" id="PF11781"/>
    </source>
</evidence>
<feature type="domain" description="Rrn7/TAF1B C-terminal cyclin" evidence="13">
    <location>
        <begin position="245"/>
        <end position="406"/>
    </location>
</feature>
<gene>
    <name evidence="14" type="ordered locus">Ecym_6015</name>
</gene>
<proteinExistence type="inferred from homology"/>
<dbReference type="OMA" id="TICQFGH"/>
<feature type="region of interest" description="Disordered" evidence="10">
    <location>
        <begin position="146"/>
        <end position="167"/>
    </location>
</feature>
<keyword evidence="5" id="KW-0862">Zinc</keyword>
<sequence length="534" mass="61232">MSTYIKGPVCGTDNCRSRLWRIIDGRRTCQYGHVMEGDVEYNDDEDDATAMGIITRRLNLSTNAIGNFQTSLSLTKSQTQSQIQEASQKLYGSAGKTLFLKCFQHILKLQCKWLIETHKFPPEFESTVKIIWMLYLKSISSHKSSLDQHEERSPENDHDNASIINEEVHDSPIGRTGRLGLSMVSSIAIIYLASVHMGLPSFPNDILQWICSMNMPYFGSSRYIPSVWHKQLPNYYLQVLEGGTPPRNAQLYHKISSISREINFCAKFQHRIPFRLLLFKVLILTALPPEFYLYALSLINITNDQASFHIVSHDGARFTRLYMYPEIRAVSYFIVAVDWMLQQQNHYSKNFLQSWLRYKSDNQTPGNTFERDKKLVSLSYQNSSPSLYNWLPEQTSSYLDWIEKKFLPHYDENSNSHIPLDHKIARRKLYNILPISRPIDTLKESTAPQNVAADPASINPTEASFIDRLQELYLDVALSDAPAVCISRATLVAKVKSKLIHDIALDFGIGFNQLSEAVQSIQKHCITTIRRYNS</sequence>
<evidence type="ECO:0000256" key="4">
    <source>
        <dbReference type="ARBA" id="ARBA00022771"/>
    </source>
</evidence>
<evidence type="ECO:0000259" key="12">
    <source>
        <dbReference type="Pfam" id="PF20644"/>
    </source>
</evidence>
<evidence type="ECO:0000256" key="9">
    <source>
        <dbReference type="ARBA" id="ARBA00023242"/>
    </source>
</evidence>
<dbReference type="FunCoup" id="G8JUU4">
    <property type="interactions" value="49"/>
</dbReference>
<feature type="domain" description="RRN7-type" evidence="11">
    <location>
        <begin position="5"/>
        <end position="37"/>
    </location>
</feature>
<evidence type="ECO:0000259" key="13">
    <source>
        <dbReference type="Pfam" id="PF20645"/>
    </source>
</evidence>
<dbReference type="RefSeq" id="XP_003647240.1">
    <property type="nucleotide sequence ID" value="XM_003647192.1"/>
</dbReference>
<keyword evidence="7" id="KW-0238">DNA-binding</keyword>
<dbReference type="GeneID" id="11470953"/>
<evidence type="ECO:0000256" key="3">
    <source>
        <dbReference type="ARBA" id="ARBA00022723"/>
    </source>
</evidence>
<evidence type="ECO:0000256" key="2">
    <source>
        <dbReference type="ARBA" id="ARBA00006899"/>
    </source>
</evidence>
<dbReference type="Pfam" id="PF11781">
    <property type="entry name" value="Zn_ribbon_RRN7"/>
    <property type="match status" value="1"/>
</dbReference>
<dbReference type="HOGENOM" id="CLU_016553_3_1_1"/>
<keyword evidence="6" id="KW-0805">Transcription regulation</keyword>
<keyword evidence="4" id="KW-0863">Zinc-finger</keyword>
<dbReference type="GO" id="GO:0001164">
    <property type="term" value="F:RNA polymerase I core promoter sequence-specific DNA binding"/>
    <property type="evidence" value="ECO:0007669"/>
    <property type="project" value="EnsemblFungi"/>
</dbReference>
<comment type="similarity">
    <text evidence="2">Belongs to the RRN7/TAF1B family.</text>
</comment>
<dbReference type="GO" id="GO:0017025">
    <property type="term" value="F:TBP-class protein binding"/>
    <property type="evidence" value="ECO:0007669"/>
    <property type="project" value="EnsemblFungi"/>
</dbReference>
<organism evidence="14 15">
    <name type="scientific">Eremothecium cymbalariae (strain CBS 270.75 / DBVPG 7215 / KCTC 17166 / NRRL Y-17582)</name>
    <name type="common">Yeast</name>
    <dbReference type="NCBI Taxonomy" id="931890"/>
    <lineage>
        <taxon>Eukaryota</taxon>
        <taxon>Fungi</taxon>
        <taxon>Dikarya</taxon>
        <taxon>Ascomycota</taxon>
        <taxon>Saccharomycotina</taxon>
        <taxon>Saccharomycetes</taxon>
        <taxon>Saccharomycetales</taxon>
        <taxon>Saccharomycetaceae</taxon>
        <taxon>Eremothecium</taxon>
    </lineage>
</organism>
<dbReference type="GO" id="GO:0070860">
    <property type="term" value="C:RNA polymerase I core factor complex"/>
    <property type="evidence" value="ECO:0007669"/>
    <property type="project" value="EnsemblFungi"/>
</dbReference>
<keyword evidence="8" id="KW-0804">Transcription</keyword>
<evidence type="ECO:0000313" key="15">
    <source>
        <dbReference type="Proteomes" id="UP000006790"/>
    </source>
</evidence>
<dbReference type="Proteomes" id="UP000006790">
    <property type="component" value="Chromosome 6"/>
</dbReference>
<evidence type="ECO:0000256" key="6">
    <source>
        <dbReference type="ARBA" id="ARBA00023015"/>
    </source>
</evidence>
<comment type="subcellular location">
    <subcellularLocation>
        <location evidence="1">Nucleus</location>
        <location evidence="1">Nucleolus</location>
    </subcellularLocation>
</comment>
<keyword evidence="3" id="KW-0479">Metal-binding</keyword>
<dbReference type="Pfam" id="PF20645">
    <property type="entry name" value="Rrn7_cyclin_C"/>
    <property type="match status" value="1"/>
</dbReference>